<reference evidence="1 2" key="1">
    <citation type="journal article" date="2018" name="Mol. Biol. Evol.">
        <title>Analysis of the draft genome of the red seaweed Gracilariopsis chorda provides insights into genome size evolution in Rhodophyta.</title>
        <authorList>
            <person name="Lee J."/>
            <person name="Yang E.C."/>
            <person name="Graf L."/>
            <person name="Yang J.H."/>
            <person name="Qiu H."/>
            <person name="Zel Zion U."/>
            <person name="Chan C.X."/>
            <person name="Stephens T.G."/>
            <person name="Weber A.P.M."/>
            <person name="Boo G.H."/>
            <person name="Boo S.M."/>
            <person name="Kim K.M."/>
            <person name="Shin Y."/>
            <person name="Jung M."/>
            <person name="Lee S.J."/>
            <person name="Yim H.S."/>
            <person name="Lee J.H."/>
            <person name="Bhattacharya D."/>
            <person name="Yoon H.S."/>
        </authorList>
    </citation>
    <scope>NUCLEOTIDE SEQUENCE [LARGE SCALE GENOMIC DNA]</scope>
    <source>
        <strain evidence="1 2">SKKU-2015</strain>
        <tissue evidence="1">Whole body</tissue>
    </source>
</reference>
<accession>A0A2V3IN52</accession>
<evidence type="ECO:0000313" key="2">
    <source>
        <dbReference type="Proteomes" id="UP000247409"/>
    </source>
</evidence>
<sequence>MEGLERDDGSYTTKYSPSEELITGQNHFKPLNVFFQWQEPDTTHKRITAAILLPAGVEKRLFSVHIEDDGDGLELIVKGPKL</sequence>
<dbReference type="EMBL" id="NBIV01000123">
    <property type="protein sequence ID" value="PXF43516.1"/>
    <property type="molecule type" value="Genomic_DNA"/>
</dbReference>
<evidence type="ECO:0000313" key="1">
    <source>
        <dbReference type="EMBL" id="PXF43516.1"/>
    </source>
</evidence>
<dbReference type="OrthoDB" id="10594062at2759"/>
<gene>
    <name evidence="1" type="ORF">BWQ96_06744</name>
</gene>
<protein>
    <submittedName>
        <fullName evidence="1">Uncharacterized protein</fullName>
    </submittedName>
</protein>
<organism evidence="1 2">
    <name type="scientific">Gracilariopsis chorda</name>
    <dbReference type="NCBI Taxonomy" id="448386"/>
    <lineage>
        <taxon>Eukaryota</taxon>
        <taxon>Rhodophyta</taxon>
        <taxon>Florideophyceae</taxon>
        <taxon>Rhodymeniophycidae</taxon>
        <taxon>Gracilariales</taxon>
        <taxon>Gracilariaceae</taxon>
        <taxon>Gracilariopsis</taxon>
    </lineage>
</organism>
<name>A0A2V3IN52_9FLOR</name>
<comment type="caution">
    <text evidence="1">The sequence shown here is derived from an EMBL/GenBank/DDBJ whole genome shotgun (WGS) entry which is preliminary data.</text>
</comment>
<dbReference type="Proteomes" id="UP000247409">
    <property type="component" value="Unassembled WGS sequence"/>
</dbReference>
<proteinExistence type="predicted"/>
<keyword evidence="2" id="KW-1185">Reference proteome</keyword>
<dbReference type="AlphaFoldDB" id="A0A2V3IN52"/>